<accession>A0A914RPW1</accession>
<dbReference type="Proteomes" id="UP000887564">
    <property type="component" value="Unplaced"/>
</dbReference>
<sequence>MCLLPRACFAQERLSDFESKRESLHNIERLKDRLVNAQLADPSTKHRTRRIVSELGKRVSSVSFQVH</sequence>
<protein>
    <submittedName>
        <fullName evidence="2">Uncharacterized protein</fullName>
    </submittedName>
</protein>
<evidence type="ECO:0000313" key="2">
    <source>
        <dbReference type="WBParaSite" id="PEQ_0000853401-mRNA-1"/>
    </source>
</evidence>
<name>A0A914RPW1_PAREQ</name>
<dbReference type="WBParaSite" id="PEQ_0000853401-mRNA-1">
    <property type="protein sequence ID" value="PEQ_0000853401-mRNA-1"/>
    <property type="gene ID" value="PEQ_0000853401"/>
</dbReference>
<evidence type="ECO:0000313" key="1">
    <source>
        <dbReference type="Proteomes" id="UP000887564"/>
    </source>
</evidence>
<organism evidence="1 2">
    <name type="scientific">Parascaris equorum</name>
    <name type="common">Equine roundworm</name>
    <dbReference type="NCBI Taxonomy" id="6256"/>
    <lineage>
        <taxon>Eukaryota</taxon>
        <taxon>Metazoa</taxon>
        <taxon>Ecdysozoa</taxon>
        <taxon>Nematoda</taxon>
        <taxon>Chromadorea</taxon>
        <taxon>Rhabditida</taxon>
        <taxon>Spirurina</taxon>
        <taxon>Ascaridomorpha</taxon>
        <taxon>Ascaridoidea</taxon>
        <taxon>Ascarididae</taxon>
        <taxon>Parascaris</taxon>
    </lineage>
</organism>
<proteinExistence type="predicted"/>
<reference evidence="2" key="1">
    <citation type="submission" date="2022-11" db="UniProtKB">
        <authorList>
            <consortium name="WormBaseParasite"/>
        </authorList>
    </citation>
    <scope>IDENTIFICATION</scope>
</reference>
<keyword evidence="1" id="KW-1185">Reference proteome</keyword>
<dbReference type="AlphaFoldDB" id="A0A914RPW1"/>